<dbReference type="InterPro" id="IPR013108">
    <property type="entry name" value="Amidohydro_3"/>
</dbReference>
<dbReference type="EMBL" id="FMZE01000005">
    <property type="protein sequence ID" value="SDD02873.1"/>
    <property type="molecule type" value="Genomic_DNA"/>
</dbReference>
<dbReference type="PANTHER" id="PTHR11647">
    <property type="entry name" value="HYDRANTOINASE/DIHYDROPYRIMIDINASE FAMILY MEMBER"/>
    <property type="match status" value="1"/>
</dbReference>
<accession>A0A222VR96</accession>
<dbReference type="SUPFAM" id="SSF51338">
    <property type="entry name" value="Composite domain of metallo-dependent hydrolases"/>
    <property type="match status" value="1"/>
</dbReference>
<name>A0A222VR96_9PSEU</name>
<keyword evidence="2" id="KW-1185">Reference proteome</keyword>
<gene>
    <name evidence="1" type="ORF">SAMN05421630_105254</name>
</gene>
<dbReference type="Proteomes" id="UP000199494">
    <property type="component" value="Unassembled WGS sequence"/>
</dbReference>
<dbReference type="SUPFAM" id="SSF51556">
    <property type="entry name" value="Metallo-dependent hydrolases"/>
    <property type="match status" value="1"/>
</dbReference>
<dbReference type="InterPro" id="IPR050378">
    <property type="entry name" value="Metallo-dep_Hydrolases_sf"/>
</dbReference>
<dbReference type="InterPro" id="IPR011059">
    <property type="entry name" value="Metal-dep_hydrolase_composite"/>
</dbReference>
<evidence type="ECO:0000313" key="1">
    <source>
        <dbReference type="EMBL" id="SDD02873.1"/>
    </source>
</evidence>
<dbReference type="PANTHER" id="PTHR11647:SF1">
    <property type="entry name" value="COLLAPSIN RESPONSE MEDIATOR PROTEIN"/>
    <property type="match status" value="1"/>
</dbReference>
<dbReference type="GO" id="GO:0016812">
    <property type="term" value="F:hydrolase activity, acting on carbon-nitrogen (but not peptide) bonds, in cyclic amides"/>
    <property type="evidence" value="ECO:0007669"/>
    <property type="project" value="TreeGrafter"/>
</dbReference>
<protein>
    <submittedName>
        <fullName evidence="1">N-acyl-D-aspartate/D-glutamate deacylase</fullName>
    </submittedName>
</protein>
<sequence>MTAFDLVVRGGTLVDGSGAPSRTADVAVRDGIVIEVGRVPGKGEREIDADGALVVPGFVDLHTHYDGQATWDNRLQPSSWHGVTTVVMGNCGVGFAPALPKDRARLVELMEGVEDIPGVALTEGLSWEWRGFADYLDVLAGRNYDLDIAAQVPHAALRVRVMGERAAAHARANASEIAEMAALAAEAVEAGALGFSTSRTLNHKSVSGELIPSYAAGEDELTAIAAAIGATGRGVLQLVTDWTDETIATDFALIEAMVAAAGRPMSFSLGQNPASPERFRAALDFLTEVNARGHRLRAQVAARGIGVLLGLDCTLNPFTANPVWRTLAGLPVAEQAARMADPAVREAILAEGTGPARNLIGGAFLDRYELMFELGDPPDYEPDPSSAVAARAAATGRTPQELAYDILLSGEGTGMLYLPFSNYVDGSLDGVRDMLAHDFTVPGLSDGGAHVGTICDGSFPTTLLQHWVRDRQEGRLPLEFVVARQSRATAEAVGLTDRGLLRQGYKADLNVIDLPSLRLHRPEIRHDLPAGGRRFVQRAEGYLHTVVSGVPTYTGGEPTGELPGRLVRGGDLMAS</sequence>
<dbReference type="RefSeq" id="WP_091804654.1">
    <property type="nucleotide sequence ID" value="NZ_CP016353.1"/>
</dbReference>
<dbReference type="Gene3D" id="3.20.20.140">
    <property type="entry name" value="Metal-dependent hydrolases"/>
    <property type="match status" value="1"/>
</dbReference>
<organism evidence="1 2">
    <name type="scientific">Prauserella marina</name>
    <dbReference type="NCBI Taxonomy" id="530584"/>
    <lineage>
        <taxon>Bacteria</taxon>
        <taxon>Bacillati</taxon>
        <taxon>Actinomycetota</taxon>
        <taxon>Actinomycetes</taxon>
        <taxon>Pseudonocardiales</taxon>
        <taxon>Pseudonocardiaceae</taxon>
        <taxon>Prauserella</taxon>
    </lineage>
</organism>
<dbReference type="InterPro" id="IPR032466">
    <property type="entry name" value="Metal_Hydrolase"/>
</dbReference>
<dbReference type="GO" id="GO:0005829">
    <property type="term" value="C:cytosol"/>
    <property type="evidence" value="ECO:0007669"/>
    <property type="project" value="TreeGrafter"/>
</dbReference>
<dbReference type="Pfam" id="PF07969">
    <property type="entry name" value="Amidohydro_3"/>
    <property type="match status" value="1"/>
</dbReference>
<dbReference type="STRING" id="530584.SAMN05421630_105254"/>
<proteinExistence type="predicted"/>
<reference evidence="1 2" key="1">
    <citation type="submission" date="2016-10" db="EMBL/GenBank/DDBJ databases">
        <authorList>
            <person name="de Groot N.N."/>
        </authorList>
    </citation>
    <scope>NUCLEOTIDE SEQUENCE [LARGE SCALE GENOMIC DNA]</scope>
    <source>
        <strain evidence="1 2">CGMCC 4.5506</strain>
    </source>
</reference>
<dbReference type="OrthoDB" id="9766983at2"/>
<dbReference type="AlphaFoldDB" id="A0A222VR96"/>
<dbReference type="KEGG" id="pmad:BAY61_16030"/>
<evidence type="ECO:0000313" key="2">
    <source>
        <dbReference type="Proteomes" id="UP000199494"/>
    </source>
</evidence>